<dbReference type="CDD" id="cd16281">
    <property type="entry name" value="metallo-hydrolase-like_MBL-fold"/>
    <property type="match status" value="1"/>
</dbReference>
<keyword evidence="3" id="KW-0378">Hydrolase</keyword>
<dbReference type="PANTHER" id="PTHR42978:SF6">
    <property type="entry name" value="QUORUM-QUENCHING LACTONASE YTNP-RELATED"/>
    <property type="match status" value="1"/>
</dbReference>
<name>A0ABP7MRZ0_9GAMM</name>
<evidence type="ECO:0000256" key="3">
    <source>
        <dbReference type="ARBA" id="ARBA00022801"/>
    </source>
</evidence>
<dbReference type="InterPro" id="IPR001279">
    <property type="entry name" value="Metallo-B-lactamas"/>
</dbReference>
<dbReference type="PANTHER" id="PTHR42978">
    <property type="entry name" value="QUORUM-QUENCHING LACTONASE YTNP-RELATED-RELATED"/>
    <property type="match status" value="1"/>
</dbReference>
<keyword evidence="2" id="KW-0479">Metal-binding</keyword>
<accession>A0ABP7MRZ0</accession>
<comment type="similarity">
    <text evidence="1">Belongs to the metallo-beta-lactamase superfamily.</text>
</comment>
<keyword evidence="7" id="KW-1185">Reference proteome</keyword>
<dbReference type="InterPro" id="IPR051013">
    <property type="entry name" value="MBL_superfamily_lactonases"/>
</dbReference>
<keyword evidence="4" id="KW-0862">Zinc</keyword>
<protein>
    <submittedName>
        <fullName evidence="6">MBL fold metallo-hydrolase</fullName>
    </submittedName>
</protein>
<dbReference type="SUPFAM" id="SSF56281">
    <property type="entry name" value="Metallo-hydrolase/oxidoreductase"/>
    <property type="match status" value="1"/>
</dbReference>
<evidence type="ECO:0000256" key="2">
    <source>
        <dbReference type="ARBA" id="ARBA00022723"/>
    </source>
</evidence>
<evidence type="ECO:0000256" key="4">
    <source>
        <dbReference type="ARBA" id="ARBA00022833"/>
    </source>
</evidence>
<evidence type="ECO:0000313" key="7">
    <source>
        <dbReference type="Proteomes" id="UP001501727"/>
    </source>
</evidence>
<sequence length="303" mass="33530">MRSKDATAMKLWSIPGNSQQLDGGAMFGNAPRAMWAKWMAPDEANRIPLACRALLASPLAGKTVLFETGIGAFFEPKLRDRYGVVEDRHVLLDSLRAAGFEHEDIDVIVLSHLHFDHAGGLLAPWAEGRAPELLFPNATFLVGAEQWQRARHPHPRDRASYIPELPQLLEDSGRLEIVEGERSATLGDTVRFHYSDGHTPGLMLAEIVGPERVDGQAHGGVVFCADLVPGKPWVHVPITMGYDRNPELLIDEKRAFLEDKVARNVHLFFTHDPEIALAQPVRDERGRFGTAHEAAQLQARALG</sequence>
<evidence type="ECO:0000313" key="6">
    <source>
        <dbReference type="EMBL" id="GAA3928934.1"/>
    </source>
</evidence>
<proteinExistence type="inferred from homology"/>
<evidence type="ECO:0000256" key="1">
    <source>
        <dbReference type="ARBA" id="ARBA00007749"/>
    </source>
</evidence>
<dbReference type="Gene3D" id="3.60.15.10">
    <property type="entry name" value="Ribonuclease Z/Hydroxyacylglutathione hydrolase-like"/>
    <property type="match status" value="1"/>
</dbReference>
<dbReference type="EMBL" id="BAAAZU010000024">
    <property type="protein sequence ID" value="GAA3928934.1"/>
    <property type="molecule type" value="Genomic_DNA"/>
</dbReference>
<comment type="caution">
    <text evidence="6">The sequence shown here is derived from an EMBL/GenBank/DDBJ whole genome shotgun (WGS) entry which is preliminary data.</text>
</comment>
<gene>
    <name evidence="6" type="ORF">GCM10022229_23240</name>
</gene>
<dbReference type="Proteomes" id="UP001501727">
    <property type="component" value="Unassembled WGS sequence"/>
</dbReference>
<organism evidence="6 7">
    <name type="scientific">Luteimonas lutimaris</name>
    <dbReference type="NCBI Taxonomy" id="698645"/>
    <lineage>
        <taxon>Bacteria</taxon>
        <taxon>Pseudomonadati</taxon>
        <taxon>Pseudomonadota</taxon>
        <taxon>Gammaproteobacteria</taxon>
        <taxon>Lysobacterales</taxon>
        <taxon>Lysobacteraceae</taxon>
        <taxon>Luteimonas</taxon>
    </lineage>
</organism>
<dbReference type="Pfam" id="PF00753">
    <property type="entry name" value="Lactamase_B"/>
    <property type="match status" value="1"/>
</dbReference>
<evidence type="ECO:0000259" key="5">
    <source>
        <dbReference type="SMART" id="SM00849"/>
    </source>
</evidence>
<reference evidence="7" key="1">
    <citation type="journal article" date="2019" name="Int. J. Syst. Evol. Microbiol.">
        <title>The Global Catalogue of Microorganisms (GCM) 10K type strain sequencing project: providing services to taxonomists for standard genome sequencing and annotation.</title>
        <authorList>
            <consortium name="The Broad Institute Genomics Platform"/>
            <consortium name="The Broad Institute Genome Sequencing Center for Infectious Disease"/>
            <person name="Wu L."/>
            <person name="Ma J."/>
        </authorList>
    </citation>
    <scope>NUCLEOTIDE SEQUENCE [LARGE SCALE GENOMIC DNA]</scope>
    <source>
        <strain evidence="7">JCM 16916</strain>
    </source>
</reference>
<dbReference type="SMART" id="SM00849">
    <property type="entry name" value="Lactamase_B"/>
    <property type="match status" value="1"/>
</dbReference>
<feature type="domain" description="Metallo-beta-lactamase" evidence="5">
    <location>
        <begin position="79"/>
        <end position="271"/>
    </location>
</feature>
<dbReference type="InterPro" id="IPR036866">
    <property type="entry name" value="RibonucZ/Hydroxyglut_hydro"/>
</dbReference>